<dbReference type="Pfam" id="PF07885">
    <property type="entry name" value="Ion_trans_2"/>
    <property type="match status" value="1"/>
</dbReference>
<dbReference type="SUPFAM" id="SSF81324">
    <property type="entry name" value="Voltage-gated potassium channels"/>
    <property type="match status" value="1"/>
</dbReference>
<evidence type="ECO:0000256" key="2">
    <source>
        <dbReference type="ARBA" id="ARBA00022692"/>
    </source>
</evidence>
<evidence type="ECO:0000256" key="3">
    <source>
        <dbReference type="ARBA" id="ARBA00022989"/>
    </source>
</evidence>
<evidence type="ECO:0000313" key="8">
    <source>
        <dbReference type="Proteomes" id="UP001169063"/>
    </source>
</evidence>
<feature type="transmembrane region" description="Helical" evidence="5">
    <location>
        <begin position="145"/>
        <end position="167"/>
    </location>
</feature>
<reference evidence="7" key="1">
    <citation type="submission" date="2023-07" db="EMBL/GenBank/DDBJ databases">
        <title>Brevundimonas soil sp. nov., isolated from the soil of chemical plant.</title>
        <authorList>
            <person name="Wu N."/>
        </authorList>
    </citation>
    <scope>NUCLEOTIDE SEQUENCE</scope>
    <source>
        <strain evidence="7">XZ-24</strain>
    </source>
</reference>
<dbReference type="InterPro" id="IPR027359">
    <property type="entry name" value="Volt_channel_dom_sf"/>
</dbReference>
<organism evidence="7 8">
    <name type="scientific">Peiella sedimenti</name>
    <dbReference type="NCBI Taxonomy" id="3061083"/>
    <lineage>
        <taxon>Bacteria</taxon>
        <taxon>Pseudomonadati</taxon>
        <taxon>Pseudomonadota</taxon>
        <taxon>Alphaproteobacteria</taxon>
        <taxon>Caulobacterales</taxon>
        <taxon>Caulobacteraceae</taxon>
        <taxon>Peiella</taxon>
    </lineage>
</organism>
<sequence length="263" mass="29624">MKAAEQDGKGLRLRARLRALYHGSSPAAVRFRFGVIIVDLAIIAFFIAAPILRDYGWAFYTLDILVLLLLSADLAARAIAWGGLRDFLKRPIVWVDLFVLLTLLFPDALFNLGFLRVLRLWTLIHSEFFWRTVGRRYDDTRIEEIVKTAGTLVTFVFVVTGFVYTSFIGRYEGISGYVDALYFTVTSLTTTGYGDILLPGVWGRLLSIVIMLAGVSLFIRLIQTMLRPHKVLHPCQTCGLQRHDPDAVHCKACGQILDIPNDD</sequence>
<evidence type="ECO:0000313" key="7">
    <source>
        <dbReference type="EMBL" id="MDO1558957.1"/>
    </source>
</evidence>
<dbReference type="InterPro" id="IPR013099">
    <property type="entry name" value="K_chnl_dom"/>
</dbReference>
<dbReference type="PRINTS" id="PR00169">
    <property type="entry name" value="KCHANNEL"/>
</dbReference>
<dbReference type="RefSeq" id="WP_302109387.1">
    <property type="nucleotide sequence ID" value="NZ_JAUKTR010000002.1"/>
</dbReference>
<evidence type="ECO:0000259" key="6">
    <source>
        <dbReference type="Pfam" id="PF07885"/>
    </source>
</evidence>
<comment type="subcellular location">
    <subcellularLocation>
        <location evidence="1">Membrane</location>
        <topology evidence="1">Multi-pass membrane protein</topology>
    </subcellularLocation>
</comment>
<evidence type="ECO:0000256" key="1">
    <source>
        <dbReference type="ARBA" id="ARBA00004141"/>
    </source>
</evidence>
<dbReference type="Gene3D" id="1.10.287.70">
    <property type="match status" value="1"/>
</dbReference>
<keyword evidence="2 5" id="KW-0812">Transmembrane</keyword>
<feature type="transmembrane region" description="Helical" evidence="5">
    <location>
        <begin position="57"/>
        <end position="80"/>
    </location>
</feature>
<evidence type="ECO:0000256" key="5">
    <source>
        <dbReference type="SAM" id="Phobius"/>
    </source>
</evidence>
<gene>
    <name evidence="7" type="ORF">Q0812_05895</name>
</gene>
<keyword evidence="4 5" id="KW-0472">Membrane</keyword>
<evidence type="ECO:0000256" key="4">
    <source>
        <dbReference type="ARBA" id="ARBA00023136"/>
    </source>
</evidence>
<proteinExistence type="predicted"/>
<name>A0ABT8SK61_9CAUL</name>
<feature type="domain" description="Potassium channel" evidence="6">
    <location>
        <begin position="153"/>
        <end position="225"/>
    </location>
</feature>
<dbReference type="Proteomes" id="UP001169063">
    <property type="component" value="Unassembled WGS sequence"/>
</dbReference>
<feature type="transmembrane region" description="Helical" evidence="5">
    <location>
        <begin position="92"/>
        <end position="110"/>
    </location>
</feature>
<accession>A0ABT8SK61</accession>
<keyword evidence="3 5" id="KW-1133">Transmembrane helix</keyword>
<keyword evidence="8" id="KW-1185">Reference proteome</keyword>
<dbReference type="Gene3D" id="1.20.120.350">
    <property type="entry name" value="Voltage-gated potassium channels. Chain C"/>
    <property type="match status" value="1"/>
</dbReference>
<protein>
    <submittedName>
        <fullName evidence="7">Ion channel</fullName>
    </submittedName>
</protein>
<feature type="transmembrane region" description="Helical" evidence="5">
    <location>
        <begin position="201"/>
        <end position="222"/>
    </location>
</feature>
<feature type="transmembrane region" description="Helical" evidence="5">
    <location>
        <begin position="31"/>
        <end position="51"/>
    </location>
</feature>
<dbReference type="EMBL" id="JAUKTR010000002">
    <property type="protein sequence ID" value="MDO1558957.1"/>
    <property type="molecule type" value="Genomic_DNA"/>
</dbReference>
<comment type="caution">
    <text evidence="7">The sequence shown here is derived from an EMBL/GenBank/DDBJ whole genome shotgun (WGS) entry which is preliminary data.</text>
</comment>